<feature type="domain" description="Xylose isomerase-like TIM barrel" evidence="1">
    <location>
        <begin position="27"/>
        <end position="298"/>
    </location>
</feature>
<proteinExistence type="predicted"/>
<protein>
    <recommendedName>
        <fullName evidence="1">Xylose isomerase-like TIM barrel domain-containing protein</fullName>
    </recommendedName>
</protein>
<name>A0A2M7E7Z5_9BACT</name>
<dbReference type="PANTHER" id="PTHR12110">
    <property type="entry name" value="HYDROXYPYRUVATE ISOMERASE"/>
    <property type="match status" value="1"/>
</dbReference>
<evidence type="ECO:0000313" key="2">
    <source>
        <dbReference type="EMBL" id="PIV63833.1"/>
    </source>
</evidence>
<dbReference type="SUPFAM" id="SSF51658">
    <property type="entry name" value="Xylose isomerase-like"/>
    <property type="match status" value="1"/>
</dbReference>
<dbReference type="Pfam" id="PF01261">
    <property type="entry name" value="AP_endonuc_2"/>
    <property type="match status" value="1"/>
</dbReference>
<evidence type="ECO:0000313" key="3">
    <source>
        <dbReference type="Proteomes" id="UP000228886"/>
    </source>
</evidence>
<evidence type="ECO:0000259" key="1">
    <source>
        <dbReference type="Pfam" id="PF01261"/>
    </source>
</evidence>
<dbReference type="Gene3D" id="3.20.20.150">
    <property type="entry name" value="Divalent-metal-dependent TIM barrel enzymes"/>
    <property type="match status" value="1"/>
</dbReference>
<dbReference type="InterPro" id="IPR036237">
    <property type="entry name" value="Xyl_isomerase-like_sf"/>
</dbReference>
<reference evidence="3" key="1">
    <citation type="submission" date="2017-09" db="EMBL/GenBank/DDBJ databases">
        <title>Depth-based differentiation of microbial function through sediment-hosted aquifers and enrichment of novel symbionts in the deep terrestrial subsurface.</title>
        <authorList>
            <person name="Probst A.J."/>
            <person name="Ladd B."/>
            <person name="Jarett J.K."/>
            <person name="Geller-Mcgrath D.E."/>
            <person name="Sieber C.M.K."/>
            <person name="Emerson J.B."/>
            <person name="Anantharaman K."/>
            <person name="Thomas B.C."/>
            <person name="Malmstrom R."/>
            <person name="Stieglmeier M."/>
            <person name="Klingl A."/>
            <person name="Woyke T."/>
            <person name="Ryan C.M."/>
            <person name="Banfield J.F."/>
        </authorList>
    </citation>
    <scope>NUCLEOTIDE SEQUENCE [LARGE SCALE GENOMIC DNA]</scope>
</reference>
<gene>
    <name evidence="2" type="ORF">COS11_05335</name>
</gene>
<comment type="caution">
    <text evidence="2">The sequence shown here is derived from an EMBL/GenBank/DDBJ whole genome shotgun (WGS) entry which is preliminary data.</text>
</comment>
<dbReference type="AlphaFoldDB" id="A0A2M7E7Z5"/>
<dbReference type="InterPro" id="IPR013022">
    <property type="entry name" value="Xyl_isomerase-like_TIM-brl"/>
</dbReference>
<accession>A0A2M7E7Z5</accession>
<dbReference type="InterPro" id="IPR050312">
    <property type="entry name" value="IolE/XylAMocC-like"/>
</dbReference>
<dbReference type="Proteomes" id="UP000228886">
    <property type="component" value="Unassembled WGS sequence"/>
</dbReference>
<organism evidence="2 3">
    <name type="scientific">bacterium (Candidatus Ratteibacteria) CG01_land_8_20_14_3_00_40_19</name>
    <dbReference type="NCBI Taxonomy" id="2014290"/>
    <lineage>
        <taxon>Bacteria</taxon>
        <taxon>Candidatus Ratteibacteria</taxon>
    </lineage>
</organism>
<dbReference type="PANTHER" id="PTHR12110:SF21">
    <property type="entry name" value="XYLOSE ISOMERASE-LIKE TIM BARREL DOMAIN-CONTAINING PROTEIN"/>
    <property type="match status" value="1"/>
</dbReference>
<sequence>MLGISTACISGPRLNQGLAEFFKTSIEIGFSTFEIGVSSVKTSKKDILNWQKRLNLNIASVHNLFTDKPIDAENRRGDFLASSDEKRREETIKLTLKTAKFAEELGARAVILHAGYIKEGHLRENCRDFKESWSRGEEPLGLEITRKHLSEIRTKYAYKYVERVIRSLKTVCRENRKILFCLEPRVNFYEIPNLKETEEIFARVKEPNLCYWHDTGHAQVQENLGLSAQEDWLKTFGERMAGIHLHDTRLLKDHLPPGIGKVNFPLIKKYLQQETIKIIEVGDRATKEELKKSLIFLDRTGIA</sequence>
<dbReference type="EMBL" id="PETL01000254">
    <property type="protein sequence ID" value="PIV63833.1"/>
    <property type="molecule type" value="Genomic_DNA"/>
</dbReference>